<keyword evidence="3" id="KW-1185">Reference proteome</keyword>
<protein>
    <recommendedName>
        <fullName evidence="4">DUF4405 domain-containing protein</fullName>
    </recommendedName>
</protein>
<evidence type="ECO:0008006" key="4">
    <source>
        <dbReference type="Google" id="ProtNLM"/>
    </source>
</evidence>
<evidence type="ECO:0000313" key="3">
    <source>
        <dbReference type="Proteomes" id="UP000244892"/>
    </source>
</evidence>
<keyword evidence="1" id="KW-0472">Membrane</keyword>
<keyword evidence="1" id="KW-0812">Transmembrane</keyword>
<feature type="transmembrane region" description="Helical" evidence="1">
    <location>
        <begin position="42"/>
        <end position="65"/>
    </location>
</feature>
<sequence length="140" mass="15340">MLPRWQRLSTHTIFTVCAVSGLGFLLKREAGLDLGELSAHSMLVWHGVSAAFALVVLGSVLPGHVRGAWHARRNRATGVAMLTVMAVLMLSGLLLYYGAEEARDLTVRVHWLIGLGAFAAFPLHLVVGRRQYRAKLALTR</sequence>
<evidence type="ECO:0000313" key="2">
    <source>
        <dbReference type="EMBL" id="AWI52021.1"/>
    </source>
</evidence>
<dbReference type="Proteomes" id="UP000244892">
    <property type="component" value="Chromosome"/>
</dbReference>
<feature type="transmembrane region" description="Helical" evidence="1">
    <location>
        <begin position="109"/>
        <end position="127"/>
    </location>
</feature>
<feature type="transmembrane region" description="Helical" evidence="1">
    <location>
        <begin position="77"/>
        <end position="97"/>
    </location>
</feature>
<gene>
    <name evidence="2" type="ORF">DEH84_00080</name>
</gene>
<name>A0A2U8FLU7_9BURK</name>
<evidence type="ECO:0000256" key="1">
    <source>
        <dbReference type="SAM" id="Phobius"/>
    </source>
</evidence>
<dbReference type="AlphaFoldDB" id="A0A2U8FLU7"/>
<organism evidence="2 3">
    <name type="scientific">Aquabacterium olei</name>
    <dbReference type="NCBI Taxonomy" id="1296669"/>
    <lineage>
        <taxon>Bacteria</taxon>
        <taxon>Pseudomonadati</taxon>
        <taxon>Pseudomonadota</taxon>
        <taxon>Betaproteobacteria</taxon>
        <taxon>Burkholderiales</taxon>
        <taxon>Aquabacterium</taxon>
    </lineage>
</organism>
<dbReference type="EMBL" id="CP029210">
    <property type="protein sequence ID" value="AWI52021.1"/>
    <property type="molecule type" value="Genomic_DNA"/>
</dbReference>
<proteinExistence type="predicted"/>
<dbReference type="KEGG" id="aon:DEH84_00080"/>
<feature type="transmembrane region" description="Helical" evidence="1">
    <location>
        <begin position="12"/>
        <end position="30"/>
    </location>
</feature>
<keyword evidence="1" id="KW-1133">Transmembrane helix</keyword>
<accession>A0A2U8FLU7</accession>
<reference evidence="2 3" key="1">
    <citation type="submission" date="2018-05" db="EMBL/GenBank/DDBJ databases">
        <title>complete genome sequence of Aquabacterium olei NBRC 110486.</title>
        <authorList>
            <person name="Tang B."/>
            <person name="Chang J."/>
            <person name="Zhang L."/>
            <person name="Yang H."/>
        </authorList>
    </citation>
    <scope>NUCLEOTIDE SEQUENCE [LARGE SCALE GENOMIC DNA]</scope>
    <source>
        <strain evidence="2 3">NBRC 110486</strain>
    </source>
</reference>